<dbReference type="RefSeq" id="WP_220118138.1">
    <property type="nucleotide sequence ID" value="NZ_JAHZUY010000038.1"/>
</dbReference>
<dbReference type="PANTHER" id="PTHR42928:SF5">
    <property type="entry name" value="BLR1237 PROTEIN"/>
    <property type="match status" value="1"/>
</dbReference>
<organism evidence="3 4">
    <name type="scientific">Caldovatus aquaticus</name>
    <dbReference type="NCBI Taxonomy" id="2865671"/>
    <lineage>
        <taxon>Bacteria</taxon>
        <taxon>Pseudomonadati</taxon>
        <taxon>Pseudomonadota</taxon>
        <taxon>Alphaproteobacteria</taxon>
        <taxon>Acetobacterales</taxon>
        <taxon>Roseomonadaceae</taxon>
        <taxon>Caldovatus</taxon>
    </lineage>
</organism>
<accession>A0ABS7F4E5</accession>
<dbReference type="Gene3D" id="3.40.190.150">
    <property type="entry name" value="Bordetella uptake gene, domain 1"/>
    <property type="match status" value="1"/>
</dbReference>
<proteinExistence type="inferred from homology"/>
<dbReference type="SUPFAM" id="SSF53850">
    <property type="entry name" value="Periplasmic binding protein-like II"/>
    <property type="match status" value="1"/>
</dbReference>
<evidence type="ECO:0000256" key="2">
    <source>
        <dbReference type="SAM" id="SignalP"/>
    </source>
</evidence>
<dbReference type="InterPro" id="IPR042100">
    <property type="entry name" value="Bug_dom1"/>
</dbReference>
<keyword evidence="2" id="KW-0732">Signal</keyword>
<feature type="chain" id="PRO_5045168247" evidence="2">
    <location>
        <begin position="26"/>
        <end position="327"/>
    </location>
</feature>
<evidence type="ECO:0000313" key="4">
    <source>
        <dbReference type="Proteomes" id="UP001519924"/>
    </source>
</evidence>
<name>A0ABS7F4E5_9PROT</name>
<dbReference type="Gene3D" id="3.40.190.10">
    <property type="entry name" value="Periplasmic binding protein-like II"/>
    <property type="match status" value="1"/>
</dbReference>
<dbReference type="Proteomes" id="UP001519924">
    <property type="component" value="Unassembled WGS sequence"/>
</dbReference>
<evidence type="ECO:0000256" key="1">
    <source>
        <dbReference type="ARBA" id="ARBA00006987"/>
    </source>
</evidence>
<reference evidence="3 4" key="1">
    <citation type="submission" date="2021-08" db="EMBL/GenBank/DDBJ databases">
        <title>Caldovatus sediminis gen. nov., sp. nov., a moderately thermophilic bacterium isolated from a hot spring.</title>
        <authorList>
            <person name="Hu C.-J."/>
            <person name="Li W.-J."/>
            <person name="Xian W.-D."/>
        </authorList>
    </citation>
    <scope>NUCLEOTIDE SEQUENCE [LARGE SCALE GENOMIC DNA]</scope>
    <source>
        <strain evidence="3 4">SYSU G05006</strain>
    </source>
</reference>
<dbReference type="InterPro" id="IPR005064">
    <property type="entry name" value="BUG"/>
</dbReference>
<dbReference type="Pfam" id="PF03401">
    <property type="entry name" value="TctC"/>
    <property type="match status" value="1"/>
</dbReference>
<dbReference type="PANTHER" id="PTHR42928">
    <property type="entry name" value="TRICARBOXYLATE-BINDING PROTEIN"/>
    <property type="match status" value="1"/>
</dbReference>
<protein>
    <submittedName>
        <fullName evidence="3">Tripartite tricarboxylate transporter substrate binding protein</fullName>
    </submittedName>
</protein>
<dbReference type="CDD" id="cd13578">
    <property type="entry name" value="PBP2_Bug27"/>
    <property type="match status" value="1"/>
</dbReference>
<dbReference type="EMBL" id="JAHZUY010000038">
    <property type="protein sequence ID" value="MBW8270398.1"/>
    <property type="molecule type" value="Genomic_DNA"/>
</dbReference>
<gene>
    <name evidence="3" type="ORF">K1J50_12995</name>
</gene>
<feature type="signal peptide" evidence="2">
    <location>
        <begin position="1"/>
        <end position="25"/>
    </location>
</feature>
<sequence length="327" mass="33147">MTQRLARRGLMAAALSALPLVPARAQSEAGFPARPVRLVVGFPPGSAADVSARIVAAVMAGPLGQAMVVENRPGAGSTVAAGQVARAAPDGYTVFLGSVANAINASLQRDIAFDFARDFTPVAPLVAAPNILVVHPSVPAASVGELIALLRRRPEGLFYGSSGVGTAPHLSGELFNLLAGVRMTHVPYPGSAQAVTDLVAGRVGVMFSPASTVLGHIREGRLRPLASAGPARAAAAPELPTMEEAGLPGFTSTVWFGLVAPAGTPAPVVARLAAAARTALADPETARQLAAQGFDILPGGPEELRALIAAEIAKWARVIEAAGARAG</sequence>
<keyword evidence="4" id="KW-1185">Reference proteome</keyword>
<comment type="caution">
    <text evidence="3">The sequence shown here is derived from an EMBL/GenBank/DDBJ whole genome shotgun (WGS) entry which is preliminary data.</text>
</comment>
<dbReference type="PIRSF" id="PIRSF017082">
    <property type="entry name" value="YflP"/>
    <property type="match status" value="1"/>
</dbReference>
<evidence type="ECO:0000313" key="3">
    <source>
        <dbReference type="EMBL" id="MBW8270398.1"/>
    </source>
</evidence>
<comment type="similarity">
    <text evidence="1">Belongs to the UPF0065 (bug) family.</text>
</comment>